<dbReference type="SUPFAM" id="SSF56784">
    <property type="entry name" value="HAD-like"/>
    <property type="match status" value="1"/>
</dbReference>
<comment type="caution">
    <text evidence="1">The sequence shown here is derived from an EMBL/GenBank/DDBJ whole genome shotgun (WGS) entry which is preliminary data.</text>
</comment>
<keyword evidence="2" id="KW-1185">Reference proteome</keyword>
<dbReference type="EC" id="3.1.3.-" evidence="1"/>
<gene>
    <name evidence="1" type="ORF">QYB97_12880</name>
</gene>
<dbReference type="Gene3D" id="3.40.50.1000">
    <property type="entry name" value="HAD superfamily/HAD-like"/>
    <property type="match status" value="1"/>
</dbReference>
<reference evidence="1" key="1">
    <citation type="submission" date="2023-07" db="EMBL/GenBank/DDBJ databases">
        <title>Fictibacillus sp. isolated from freshwater pond.</title>
        <authorList>
            <person name="Kirdat K."/>
            <person name="Bhat A."/>
            <person name="Mourya A."/>
            <person name="Yadav A."/>
        </authorList>
    </citation>
    <scope>NUCLEOTIDE SEQUENCE</scope>
    <source>
        <strain evidence="1">NE201</strain>
    </source>
</reference>
<dbReference type="PANTHER" id="PTHR47478:SF1">
    <property type="entry name" value="PYRIMIDINE 5'-NUCLEOTIDASE YJJG"/>
    <property type="match status" value="1"/>
</dbReference>
<name>A0ABT8HXD5_9BACL</name>
<dbReference type="Proteomes" id="UP001172721">
    <property type="component" value="Unassembled WGS sequence"/>
</dbReference>
<dbReference type="InterPro" id="IPR023214">
    <property type="entry name" value="HAD_sf"/>
</dbReference>
<keyword evidence="1" id="KW-0378">Hydrolase</keyword>
<dbReference type="SFLD" id="SFLDG01129">
    <property type="entry name" value="C1.5:_HAD__Beta-PGM__Phosphata"/>
    <property type="match status" value="1"/>
</dbReference>
<protein>
    <submittedName>
        <fullName evidence="1">HAD family hydrolase</fullName>
        <ecNumber evidence="1">3.1.3.-</ecNumber>
    </submittedName>
</protein>
<dbReference type="Pfam" id="PF00702">
    <property type="entry name" value="Hydrolase"/>
    <property type="match status" value="1"/>
</dbReference>
<dbReference type="NCBIfam" id="TIGR01549">
    <property type="entry name" value="HAD-SF-IA-v1"/>
    <property type="match status" value="1"/>
</dbReference>
<proteinExistence type="predicted"/>
<dbReference type="RefSeq" id="WP_301166416.1">
    <property type="nucleotide sequence ID" value="NZ_JAUHTR010000006.1"/>
</dbReference>
<dbReference type="EMBL" id="JAUHTR010000006">
    <property type="protein sequence ID" value="MDN4525379.1"/>
    <property type="molecule type" value="Genomic_DNA"/>
</dbReference>
<dbReference type="SFLD" id="SFLDS00003">
    <property type="entry name" value="Haloacid_Dehalogenase"/>
    <property type="match status" value="1"/>
</dbReference>
<dbReference type="InterPro" id="IPR023198">
    <property type="entry name" value="PGP-like_dom2"/>
</dbReference>
<accession>A0ABT8HXD5</accession>
<dbReference type="GO" id="GO:0016787">
    <property type="term" value="F:hydrolase activity"/>
    <property type="evidence" value="ECO:0007669"/>
    <property type="project" value="UniProtKB-KW"/>
</dbReference>
<sequence>MKVDAVFFDLDNTLYDYERVFRLAAIQSFAELWNKGDITGEAASAEQWFRRFKSCCDRHWGEYESGRLSRSEYQKKRLLESLKESGLQFASLDARSFEHLLRQFIPSFCVLFNGMDGLLEVLKDHQILTGIITNGEEELQKKKITSLSLEQWIPSNCIFISGTMSLKKPNPQIFSLVQRESGCNYPLYVGDTWELDIQPAQKAGWEAIWVTPKSKNGRNGQIASSIFQLREMLISYIE</sequence>
<dbReference type="PANTHER" id="PTHR47478">
    <property type="match status" value="1"/>
</dbReference>
<dbReference type="InterPro" id="IPR052550">
    <property type="entry name" value="Pyrimidine_5'-ntase_YjjG"/>
</dbReference>
<dbReference type="Gene3D" id="1.10.150.240">
    <property type="entry name" value="Putative phosphatase, domain 2"/>
    <property type="match status" value="1"/>
</dbReference>
<dbReference type="InterPro" id="IPR006439">
    <property type="entry name" value="HAD-SF_hydro_IA"/>
</dbReference>
<evidence type="ECO:0000313" key="1">
    <source>
        <dbReference type="EMBL" id="MDN4525379.1"/>
    </source>
</evidence>
<organism evidence="1 2">
    <name type="scientific">Fictibacillus fluitans</name>
    <dbReference type="NCBI Taxonomy" id="3058422"/>
    <lineage>
        <taxon>Bacteria</taxon>
        <taxon>Bacillati</taxon>
        <taxon>Bacillota</taxon>
        <taxon>Bacilli</taxon>
        <taxon>Bacillales</taxon>
        <taxon>Fictibacillaceae</taxon>
        <taxon>Fictibacillus</taxon>
    </lineage>
</organism>
<dbReference type="InterPro" id="IPR036412">
    <property type="entry name" value="HAD-like_sf"/>
</dbReference>
<evidence type="ECO:0000313" key="2">
    <source>
        <dbReference type="Proteomes" id="UP001172721"/>
    </source>
</evidence>